<dbReference type="PANTHER" id="PTHR42793">
    <property type="entry name" value="COA BINDING DOMAIN CONTAINING PROTEIN"/>
    <property type="match status" value="1"/>
</dbReference>
<dbReference type="RefSeq" id="WP_184241223.1">
    <property type="nucleotide sequence ID" value="NZ_JACHNA010000001.1"/>
</dbReference>
<organism evidence="4 5">
    <name type="scientific">Micrococcus cohnii</name>
    <dbReference type="NCBI Taxonomy" id="993416"/>
    <lineage>
        <taxon>Bacteria</taxon>
        <taxon>Bacillati</taxon>
        <taxon>Actinomycetota</taxon>
        <taxon>Actinomycetes</taxon>
        <taxon>Micrococcales</taxon>
        <taxon>Micrococcaceae</taxon>
        <taxon>Micrococcus</taxon>
    </lineage>
</organism>
<name>A0A7W7M388_9MICC</name>
<dbReference type="SUPFAM" id="SSF56059">
    <property type="entry name" value="Glutathione synthetase ATP-binding domain-like"/>
    <property type="match status" value="1"/>
</dbReference>
<dbReference type="InterPro" id="IPR000182">
    <property type="entry name" value="GNAT_dom"/>
</dbReference>
<keyword evidence="4" id="KW-0808">Transferase</keyword>
<dbReference type="GO" id="GO:0046872">
    <property type="term" value="F:metal ion binding"/>
    <property type="evidence" value="ECO:0007669"/>
    <property type="project" value="InterPro"/>
</dbReference>
<dbReference type="Gene3D" id="3.30.470.20">
    <property type="entry name" value="ATP-grasp fold, B domain"/>
    <property type="match status" value="1"/>
</dbReference>
<dbReference type="Gene3D" id="3.40.630.30">
    <property type="match status" value="1"/>
</dbReference>
<proteinExistence type="predicted"/>
<evidence type="ECO:0000259" key="3">
    <source>
        <dbReference type="PROSITE" id="PS51186"/>
    </source>
</evidence>
<dbReference type="Pfam" id="PF13549">
    <property type="entry name" value="ATP-grasp_5"/>
    <property type="match status" value="1"/>
</dbReference>
<dbReference type="InterPro" id="IPR003781">
    <property type="entry name" value="CoA-bd"/>
</dbReference>
<keyword evidence="4" id="KW-0012">Acyltransferase</keyword>
<keyword evidence="1" id="KW-0547">Nucleotide-binding</keyword>
<dbReference type="InterPro" id="IPR016102">
    <property type="entry name" value="Succinyl-CoA_synth-like"/>
</dbReference>
<dbReference type="PROSITE" id="PS50975">
    <property type="entry name" value="ATP_GRASP"/>
    <property type="match status" value="1"/>
</dbReference>
<dbReference type="PROSITE" id="PS51186">
    <property type="entry name" value="GNAT"/>
    <property type="match status" value="1"/>
</dbReference>
<accession>A0A7W7M388</accession>
<dbReference type="AlphaFoldDB" id="A0A7W7M388"/>
<evidence type="ECO:0000313" key="4">
    <source>
        <dbReference type="EMBL" id="MBB4735390.1"/>
    </source>
</evidence>
<dbReference type="Gene3D" id="3.30.1490.20">
    <property type="entry name" value="ATP-grasp fold, A domain"/>
    <property type="match status" value="1"/>
</dbReference>
<evidence type="ECO:0000259" key="2">
    <source>
        <dbReference type="PROSITE" id="PS50975"/>
    </source>
</evidence>
<comment type="caution">
    <text evidence="4">The sequence shown here is derived from an EMBL/GenBank/DDBJ whole genome shotgun (WGS) entry which is preliminary data.</text>
</comment>
<keyword evidence="5" id="KW-1185">Reference proteome</keyword>
<dbReference type="SUPFAM" id="SSF52210">
    <property type="entry name" value="Succinyl-CoA synthetase domains"/>
    <property type="match status" value="2"/>
</dbReference>
<evidence type="ECO:0000313" key="5">
    <source>
        <dbReference type="Proteomes" id="UP000540191"/>
    </source>
</evidence>
<dbReference type="Gene3D" id="3.40.50.720">
    <property type="entry name" value="NAD(P)-binding Rossmann-like Domain"/>
    <property type="match status" value="1"/>
</dbReference>
<feature type="domain" description="ATP-grasp" evidence="2">
    <location>
        <begin position="694"/>
        <end position="731"/>
    </location>
</feature>
<dbReference type="SUPFAM" id="SSF55729">
    <property type="entry name" value="Acyl-CoA N-acyltransferases (Nat)"/>
    <property type="match status" value="1"/>
</dbReference>
<dbReference type="InterPro" id="IPR036291">
    <property type="entry name" value="NAD(P)-bd_dom_sf"/>
</dbReference>
<dbReference type="GO" id="GO:0016747">
    <property type="term" value="F:acyltransferase activity, transferring groups other than amino-acyl groups"/>
    <property type="evidence" value="ECO:0007669"/>
    <property type="project" value="InterPro"/>
</dbReference>
<dbReference type="Pfam" id="PF13302">
    <property type="entry name" value="Acetyltransf_3"/>
    <property type="match status" value="1"/>
</dbReference>
<dbReference type="Proteomes" id="UP000540191">
    <property type="component" value="Unassembled WGS sequence"/>
</dbReference>
<dbReference type="InterPro" id="IPR013815">
    <property type="entry name" value="ATP_grasp_subdomain_1"/>
</dbReference>
<sequence>MGQSHSRPEYPRHWEADVVLRDGTTARLRPICPEDAEGLQRMHAAQSESSIYMRYFTYKSRLSAADLERFTHVDHRDRVAFVIARRGRILGIGRYDRYPGTELAEVAFNIADDAQGRGLGSIFMEHLAVAARERGIRRFTAEVLPENRKMLAVFQDSGFEVARRFEDGVVAVEFPIDPTARWRAVMEAREHRAEARSLAEIVRPSSVAVVGASRHQGAVGNTVLRHLIESGYTGQVHVVNPQAEQVCGRPALDRLSEVGEPVDLVIAAVPRTGMEQVVTDAATIGAKGVLVLTSGYADAGAPGLAAQRRLVSQARAEGMRVIGPASAGLVCTDPDIRLNASASPGLPARGRIGLFSQSGAVSAMVTAGVVRRGVGVSTVISAGNRADVSGNDAMQFFEDDPRTGAVGIQLESFGNPRKFSRIARRLSHTKPVVVVRSDVTGRSLPPGHDARTTAAPEGTVDSMLDQTGAIEVGTHEELLDVLQATAAQPLPAGDRVLLVGDSLALDRLARDAAALAGLQVVDSLGLTDSEQGAARAAADVKHTLDEALRRARSGEADAVVVIGRVGLNQSAEDPARLAAALAEAAVDPRIPVLACLADVVDPAYATATLGAAWPLDDEAEPADRQHGVPVYPSAQKALTVLGRLSDYVRWRAGEAGEPIELPDVDRDAAEALVQRALADTDGTRLVRLDAARTRELLGHYGIRPLAAERFETEDDAVAAAERLGFPVAVKAVDPQLRHRLDLGGVRLNIVDADSLRRNVRQMRQVLSAFGVSDLEVQAMAPSGQACIVQALEDPLIGPVVSFGMAGDATDLLEDWVHRVPPLTDQDVARMVRAPRAAAKLRAQGSVPGADMAALEDLLARVAALKDDLSHVARLRFAPVLAGPTEATVLHAEVDVADAGQRTDSARRAMRGD</sequence>
<gene>
    <name evidence="4" type="ORF">HDA30_000898</name>
</gene>
<dbReference type="Gene3D" id="3.40.50.261">
    <property type="entry name" value="Succinyl-CoA synthetase domains"/>
    <property type="match status" value="2"/>
</dbReference>
<dbReference type="SUPFAM" id="SSF51735">
    <property type="entry name" value="NAD(P)-binding Rossmann-fold domains"/>
    <property type="match status" value="1"/>
</dbReference>
<keyword evidence="1" id="KW-0067">ATP-binding</keyword>
<reference evidence="4 5" key="1">
    <citation type="submission" date="2020-08" db="EMBL/GenBank/DDBJ databases">
        <title>Sequencing the genomes of 1000 actinobacteria strains.</title>
        <authorList>
            <person name="Klenk H.-P."/>
        </authorList>
    </citation>
    <scope>NUCLEOTIDE SEQUENCE [LARGE SCALE GENOMIC DNA]</scope>
    <source>
        <strain evidence="4 5">DSM 23974</strain>
    </source>
</reference>
<feature type="domain" description="N-acetyltransferase" evidence="3">
    <location>
        <begin position="26"/>
        <end position="177"/>
    </location>
</feature>
<dbReference type="InterPro" id="IPR032875">
    <property type="entry name" value="Succ_CoA_lig_flav_dom"/>
</dbReference>
<dbReference type="CDD" id="cd04301">
    <property type="entry name" value="NAT_SF"/>
    <property type="match status" value="1"/>
</dbReference>
<protein>
    <submittedName>
        <fullName evidence="4">Acyl-CoA synthetase (NDP forming)/L-amino acid N-acyltransferase YncA</fullName>
    </submittedName>
</protein>
<dbReference type="Pfam" id="PF13380">
    <property type="entry name" value="CoA_binding_2"/>
    <property type="match status" value="1"/>
</dbReference>
<dbReference type="Pfam" id="PF13607">
    <property type="entry name" value="Succ_CoA_lig"/>
    <property type="match status" value="1"/>
</dbReference>
<dbReference type="InterPro" id="IPR011761">
    <property type="entry name" value="ATP-grasp"/>
</dbReference>
<dbReference type="InterPro" id="IPR016181">
    <property type="entry name" value="Acyl_CoA_acyltransferase"/>
</dbReference>
<dbReference type="GO" id="GO:0005524">
    <property type="term" value="F:ATP binding"/>
    <property type="evidence" value="ECO:0007669"/>
    <property type="project" value="UniProtKB-UniRule"/>
</dbReference>
<dbReference type="EMBL" id="JACHNA010000001">
    <property type="protein sequence ID" value="MBB4735390.1"/>
    <property type="molecule type" value="Genomic_DNA"/>
</dbReference>
<dbReference type="SMART" id="SM00881">
    <property type="entry name" value="CoA_binding"/>
    <property type="match status" value="1"/>
</dbReference>
<evidence type="ECO:0000256" key="1">
    <source>
        <dbReference type="PROSITE-ProRule" id="PRU00409"/>
    </source>
</evidence>
<dbReference type="PANTHER" id="PTHR42793:SF1">
    <property type="entry name" value="PEPTIDYL-LYSINE N-ACETYLTRANSFERASE PATZ"/>
    <property type="match status" value="1"/>
</dbReference>